<proteinExistence type="predicted"/>
<comment type="caution">
    <text evidence="2">The sequence shown here is derived from an EMBL/GenBank/DDBJ whole genome shotgun (WGS) entry which is preliminary data.</text>
</comment>
<name>A0A317U729_9GAMM</name>
<dbReference type="RefSeq" id="WP_110141382.1">
    <property type="nucleotide sequence ID" value="NZ_QHJG01000003.1"/>
</dbReference>
<evidence type="ECO:0000313" key="1">
    <source>
        <dbReference type="EMBL" id="PWY56508.1"/>
    </source>
</evidence>
<dbReference type="EMBL" id="RZGX01000004">
    <property type="protein sequence ID" value="RUR25025.1"/>
    <property type="molecule type" value="Genomic_DNA"/>
</dbReference>
<evidence type="ECO:0000313" key="2">
    <source>
        <dbReference type="EMBL" id="PWY57135.1"/>
    </source>
</evidence>
<dbReference type="OrthoDB" id="9963750at2"/>
<dbReference type="EMBL" id="QHJG01000008">
    <property type="protein sequence ID" value="PWY56508.1"/>
    <property type="molecule type" value="Genomic_DNA"/>
</dbReference>
<dbReference type="AlphaFoldDB" id="A0A317U729"/>
<evidence type="ECO:0000313" key="3">
    <source>
        <dbReference type="EMBL" id="RUR25025.1"/>
    </source>
</evidence>
<dbReference type="EMBL" id="QHJG01000003">
    <property type="protein sequence ID" value="PWY57135.1"/>
    <property type="molecule type" value="Genomic_DNA"/>
</dbReference>
<gene>
    <name evidence="2" type="ORF">DGG96_02165</name>
    <name evidence="1" type="ORF">DGG96_07025</name>
    <name evidence="3" type="ORF">ELY20_04510</name>
</gene>
<sequence>MADRVDLKHNYKFFNEQLSWFKEPVVNFLKKLKFLDSVRVDFDHPKEIIPEPEPNGESEIPINFYDAAALTEATRGESYAVFPELQGKKINVFALHDSLLQRGVMDPNLRNLTINLLLQGRGAVPFGIVVPLQSLISDNTKSGIVVTAMTEEMQISLEVRNKDKIQLKIETPIQIPTATDLGREKIGHLSCELSITNDSMYIEEMNYTNTGKSEIAKEVFEAISKDYNLLSEMWNNFLKCLGIKEKNPELEIEIPHDTPSMG</sequence>
<evidence type="ECO:0000313" key="5">
    <source>
        <dbReference type="Proteomes" id="UP000287374"/>
    </source>
</evidence>
<organism evidence="2 4">
    <name type="scientific">Legionella qingyii</name>
    <dbReference type="NCBI Taxonomy" id="2184757"/>
    <lineage>
        <taxon>Bacteria</taxon>
        <taxon>Pseudomonadati</taxon>
        <taxon>Pseudomonadota</taxon>
        <taxon>Gammaproteobacteria</taxon>
        <taxon>Legionellales</taxon>
        <taxon>Legionellaceae</taxon>
        <taxon>Legionella</taxon>
    </lineage>
</organism>
<evidence type="ECO:0000313" key="4">
    <source>
        <dbReference type="Proteomes" id="UP000247152"/>
    </source>
</evidence>
<dbReference type="Proteomes" id="UP000287374">
    <property type="component" value="Unassembled WGS sequence"/>
</dbReference>
<reference evidence="3 5" key="2">
    <citation type="submission" date="2018-12" db="EMBL/GenBank/DDBJ databases">
        <title>Legionella sp,whole genome shotgun sequence.</title>
        <authorList>
            <person name="Wu H."/>
        </authorList>
    </citation>
    <scope>NUCLEOTIDE SEQUENCE [LARGE SCALE GENOMIC DNA]</scope>
    <source>
        <strain evidence="3">Km489</strain>
        <strain evidence="5">km489</strain>
    </source>
</reference>
<reference evidence="2 4" key="1">
    <citation type="submission" date="2018-05" db="EMBL/GenBank/DDBJ databases">
        <title>Legionella qingyii sp.nov., whole genome shotgun sequence.</title>
        <authorList>
            <person name="Wu H."/>
            <person name="Zhu Q."/>
            <person name="Hu C."/>
        </authorList>
    </citation>
    <scope>NUCLEOTIDE SEQUENCE [LARGE SCALE GENOMIC DNA]</scope>
    <source>
        <strain evidence="2 4">HEB18</strain>
    </source>
</reference>
<protein>
    <submittedName>
        <fullName evidence="2">Uncharacterized protein</fullName>
    </submittedName>
</protein>
<accession>A0A317U729</accession>
<dbReference type="Proteomes" id="UP000247152">
    <property type="component" value="Unassembled WGS sequence"/>
</dbReference>
<keyword evidence="5" id="KW-1185">Reference proteome</keyword>